<name>A4BMT2_9GAMM</name>
<dbReference type="SUPFAM" id="SSF75304">
    <property type="entry name" value="Amidase signature (AS) enzymes"/>
    <property type="match status" value="1"/>
</dbReference>
<dbReference type="STRING" id="314278.NB231_17408"/>
<feature type="domain" description="Amidase" evidence="2">
    <location>
        <begin position="29"/>
        <end position="448"/>
    </location>
</feature>
<dbReference type="PANTHER" id="PTHR11895:SF7">
    <property type="entry name" value="GLUTAMYL-TRNA(GLN) AMIDOTRANSFERASE SUBUNIT A, MITOCHONDRIAL"/>
    <property type="match status" value="1"/>
</dbReference>
<organism evidence="3 4">
    <name type="scientific">Nitrococcus mobilis Nb-231</name>
    <dbReference type="NCBI Taxonomy" id="314278"/>
    <lineage>
        <taxon>Bacteria</taxon>
        <taxon>Pseudomonadati</taxon>
        <taxon>Pseudomonadota</taxon>
        <taxon>Gammaproteobacteria</taxon>
        <taxon>Chromatiales</taxon>
        <taxon>Ectothiorhodospiraceae</taxon>
        <taxon>Nitrococcus</taxon>
    </lineage>
</organism>
<dbReference type="GO" id="GO:0003824">
    <property type="term" value="F:catalytic activity"/>
    <property type="evidence" value="ECO:0007669"/>
    <property type="project" value="InterPro"/>
</dbReference>
<dbReference type="OrthoDB" id="8872210at2"/>
<dbReference type="Gene3D" id="3.90.1300.10">
    <property type="entry name" value="Amidase signature (AS) domain"/>
    <property type="match status" value="1"/>
</dbReference>
<evidence type="ECO:0000313" key="4">
    <source>
        <dbReference type="Proteomes" id="UP000003374"/>
    </source>
</evidence>
<dbReference type="RefSeq" id="WP_005005153.1">
    <property type="nucleotide sequence ID" value="NZ_CH672427.1"/>
</dbReference>
<evidence type="ECO:0000259" key="2">
    <source>
        <dbReference type="Pfam" id="PF01425"/>
    </source>
</evidence>
<protein>
    <recommendedName>
        <fullName evidence="2">Amidase domain-containing protein</fullName>
    </recommendedName>
</protein>
<dbReference type="AlphaFoldDB" id="A4BMT2"/>
<dbReference type="PANTHER" id="PTHR11895">
    <property type="entry name" value="TRANSAMIDASE"/>
    <property type="match status" value="1"/>
</dbReference>
<keyword evidence="4" id="KW-1185">Reference proteome</keyword>
<sequence length="473" mass="51435">MSPITAEIACLTAVEMLEHFECGELSPVEVTEAALEQIELHNKTVNAYCFLDEQTTRVEARRAQERRRRKGALGLLDGVPVAIKDVFMFRGWPTRKGSKLIDESPAPVDSPAVASLRRHGFIPLGKTTTPEFGWKGVTDSPLCGVTRNPWDPAKGAGGSSGGSAAAVPLGMGALALGTDAGGSIRIPASFCGAVGFKPTQGRVPFWPTSPFGQLAHPGPIAWSVQDAAHLMNVICEPDARDTTLPPPEVDFVAALADGIKGWQVAFSPALGYVDVDQEVAEVVAAAVKRFEDLGAHIEEIDPGFPNPREAFDRLFYSGAANALRTISAEQRRAMDPALIRVAEWAEQLSMLDYLAALNERAALIERMNRFHDRYALLLTPTLPIAAFEAGLEVPPDWQDERWPSWTPFTYPFNMTGQPAISVPCGFTRAGLPVGLQIIGPRHRDEWVLQAAHAYQGIEPFTQRRPALFGQPRD</sequence>
<evidence type="ECO:0000256" key="1">
    <source>
        <dbReference type="ARBA" id="ARBA00009199"/>
    </source>
</evidence>
<proteinExistence type="inferred from homology"/>
<dbReference type="eggNOG" id="COG0154">
    <property type="taxonomic scope" value="Bacteria"/>
</dbReference>
<dbReference type="Pfam" id="PF01425">
    <property type="entry name" value="Amidase"/>
    <property type="match status" value="1"/>
</dbReference>
<dbReference type="InterPro" id="IPR023631">
    <property type="entry name" value="Amidase_dom"/>
</dbReference>
<comment type="similarity">
    <text evidence="1">Belongs to the amidase family.</text>
</comment>
<comment type="caution">
    <text evidence="3">The sequence shown here is derived from an EMBL/GenBank/DDBJ whole genome shotgun (WGS) entry which is preliminary data.</text>
</comment>
<dbReference type="InterPro" id="IPR036928">
    <property type="entry name" value="AS_sf"/>
</dbReference>
<dbReference type="NCBIfam" id="NF004815">
    <property type="entry name" value="PRK06169.1"/>
    <property type="match status" value="1"/>
</dbReference>
<reference evidence="3 4" key="1">
    <citation type="submission" date="2006-02" db="EMBL/GenBank/DDBJ databases">
        <authorList>
            <person name="Waterbury J."/>
            <person name="Ferriera S."/>
            <person name="Johnson J."/>
            <person name="Kravitz S."/>
            <person name="Halpern A."/>
            <person name="Remington K."/>
            <person name="Beeson K."/>
            <person name="Tran B."/>
            <person name="Rogers Y.-H."/>
            <person name="Friedman R."/>
            <person name="Venter J.C."/>
        </authorList>
    </citation>
    <scope>NUCLEOTIDE SEQUENCE [LARGE SCALE GENOMIC DNA]</scope>
    <source>
        <strain evidence="3 4">Nb-231</strain>
    </source>
</reference>
<dbReference type="HOGENOM" id="CLU_009600_0_4_6"/>
<dbReference type="InterPro" id="IPR000120">
    <property type="entry name" value="Amidase"/>
</dbReference>
<dbReference type="EMBL" id="AAOF01000001">
    <property type="protein sequence ID" value="EAR23620.1"/>
    <property type="molecule type" value="Genomic_DNA"/>
</dbReference>
<dbReference type="Proteomes" id="UP000003374">
    <property type="component" value="Unassembled WGS sequence"/>
</dbReference>
<accession>A4BMT2</accession>
<gene>
    <name evidence="3" type="ORF">NB231_17408</name>
</gene>
<evidence type="ECO:0000313" key="3">
    <source>
        <dbReference type="EMBL" id="EAR23620.1"/>
    </source>
</evidence>